<dbReference type="EMBL" id="JARVUX010000012">
    <property type="protein sequence ID" value="MDH2337348.1"/>
    <property type="molecule type" value="Genomic_DNA"/>
</dbReference>
<name>A0AAP4A983_CLOPF</name>
<accession>A0AAP4A983</accession>
<organism evidence="2 3">
    <name type="scientific">Clostridium perfringens</name>
    <dbReference type="NCBI Taxonomy" id="1502"/>
    <lineage>
        <taxon>Bacteria</taxon>
        <taxon>Bacillati</taxon>
        <taxon>Bacillota</taxon>
        <taxon>Clostridia</taxon>
        <taxon>Eubacteriales</taxon>
        <taxon>Clostridiaceae</taxon>
        <taxon>Clostridium</taxon>
    </lineage>
</organism>
<protein>
    <submittedName>
        <fullName evidence="2">Uncharacterized protein</fullName>
    </submittedName>
</protein>
<evidence type="ECO:0000256" key="1">
    <source>
        <dbReference type="SAM" id="Phobius"/>
    </source>
</evidence>
<sequence>MEISVIKNHETVYKYSSKEKRDLNDFAGKVLKDKRLRTYVCLTLASTAIITGFTVKEVLYPTLATCNATLGGATTTIRNVMDEVVSFAKVVLIGMVVFNTILGVGQTIWKRAGANLSYEEIFGILIKNLAILTCGLAVDKICWWLYSMLK</sequence>
<feature type="transmembrane region" description="Helical" evidence="1">
    <location>
        <begin position="87"/>
        <end position="109"/>
    </location>
</feature>
<evidence type="ECO:0000313" key="3">
    <source>
        <dbReference type="Proteomes" id="UP001222958"/>
    </source>
</evidence>
<gene>
    <name evidence="2" type="ORF">QDQ28_14305</name>
</gene>
<keyword evidence="1" id="KW-0812">Transmembrane</keyword>
<keyword evidence="1" id="KW-0472">Membrane</keyword>
<proteinExistence type="predicted"/>
<feature type="transmembrane region" description="Helical" evidence="1">
    <location>
        <begin position="121"/>
        <end position="146"/>
    </location>
</feature>
<keyword evidence="1" id="KW-1133">Transmembrane helix</keyword>
<dbReference type="Proteomes" id="UP001222958">
    <property type="component" value="Unassembled WGS sequence"/>
</dbReference>
<comment type="caution">
    <text evidence="2">The sequence shown here is derived from an EMBL/GenBank/DDBJ whole genome shotgun (WGS) entry which is preliminary data.</text>
</comment>
<dbReference type="RefSeq" id="WP_279858312.1">
    <property type="nucleotide sequence ID" value="NZ_JARVUX010000012.1"/>
</dbReference>
<dbReference type="AlphaFoldDB" id="A0AAP4A983"/>
<reference evidence="2" key="1">
    <citation type="submission" date="2023-04" db="EMBL/GenBank/DDBJ databases">
        <title>Epidemiological investigation of Clostridium perfringens isolated from cattle.</title>
        <authorList>
            <person name="Tian R."/>
        </authorList>
    </citation>
    <scope>NUCLEOTIDE SEQUENCE</scope>
    <source>
        <strain evidence="2">ZWCP172</strain>
    </source>
</reference>
<evidence type="ECO:0000313" key="2">
    <source>
        <dbReference type="EMBL" id="MDH2337348.1"/>
    </source>
</evidence>